<dbReference type="EMBL" id="JBBNAF010000001">
    <property type="protein sequence ID" value="KAK9168566.1"/>
    <property type="molecule type" value="Genomic_DNA"/>
</dbReference>
<keyword evidence="2" id="KW-1185">Reference proteome</keyword>
<name>A0AAP0QA61_9MAGN</name>
<dbReference type="AlphaFoldDB" id="A0AAP0QA61"/>
<protein>
    <submittedName>
        <fullName evidence="1">Uncharacterized protein</fullName>
    </submittedName>
</protein>
<organism evidence="1 2">
    <name type="scientific">Stephania yunnanensis</name>
    <dbReference type="NCBI Taxonomy" id="152371"/>
    <lineage>
        <taxon>Eukaryota</taxon>
        <taxon>Viridiplantae</taxon>
        <taxon>Streptophyta</taxon>
        <taxon>Embryophyta</taxon>
        <taxon>Tracheophyta</taxon>
        <taxon>Spermatophyta</taxon>
        <taxon>Magnoliopsida</taxon>
        <taxon>Ranunculales</taxon>
        <taxon>Menispermaceae</taxon>
        <taxon>Menispermoideae</taxon>
        <taxon>Cissampelideae</taxon>
        <taxon>Stephania</taxon>
    </lineage>
</organism>
<evidence type="ECO:0000313" key="1">
    <source>
        <dbReference type="EMBL" id="KAK9168566.1"/>
    </source>
</evidence>
<evidence type="ECO:0000313" key="2">
    <source>
        <dbReference type="Proteomes" id="UP001420932"/>
    </source>
</evidence>
<sequence length="93" mass="10314">MAPSLIFAHILSLTLKPNPSRIPLSLDLLNSVVVASRSPLKCRCRLPLSSQMPLPPPTATATAAHSPRRCRCRWCPCSHPHYLPFTPLSYLSR</sequence>
<accession>A0AAP0QA61</accession>
<reference evidence="1 2" key="1">
    <citation type="submission" date="2024-01" db="EMBL/GenBank/DDBJ databases">
        <title>Genome assemblies of Stephania.</title>
        <authorList>
            <person name="Yang L."/>
        </authorList>
    </citation>
    <scope>NUCLEOTIDE SEQUENCE [LARGE SCALE GENOMIC DNA]</scope>
    <source>
        <strain evidence="1">YNDBR</strain>
        <tissue evidence="1">Leaf</tissue>
    </source>
</reference>
<comment type="caution">
    <text evidence="1">The sequence shown here is derived from an EMBL/GenBank/DDBJ whole genome shotgun (WGS) entry which is preliminary data.</text>
</comment>
<proteinExistence type="predicted"/>
<dbReference type="Proteomes" id="UP001420932">
    <property type="component" value="Unassembled WGS sequence"/>
</dbReference>
<gene>
    <name evidence="1" type="ORF">Syun_000706</name>
</gene>